<organism evidence="2">
    <name type="scientific">bioreactor metagenome</name>
    <dbReference type="NCBI Taxonomy" id="1076179"/>
    <lineage>
        <taxon>unclassified sequences</taxon>
        <taxon>metagenomes</taxon>
        <taxon>ecological metagenomes</taxon>
    </lineage>
</organism>
<proteinExistence type="predicted"/>
<accession>A0A645JFN3</accession>
<sequence>MRVAYAVLRKQPVARHVLVPVFPVTRETVDRYPGWQGPLPQSFEKPWPANQRSWSGKIVEPR</sequence>
<gene>
    <name evidence="2" type="ORF">SDC9_206108</name>
</gene>
<dbReference type="AlphaFoldDB" id="A0A645JFN3"/>
<feature type="region of interest" description="Disordered" evidence="1">
    <location>
        <begin position="43"/>
        <end position="62"/>
    </location>
</feature>
<evidence type="ECO:0000313" key="2">
    <source>
        <dbReference type="EMBL" id="MPN58403.1"/>
    </source>
</evidence>
<evidence type="ECO:0000256" key="1">
    <source>
        <dbReference type="SAM" id="MobiDB-lite"/>
    </source>
</evidence>
<name>A0A645JFN3_9ZZZZ</name>
<dbReference type="EMBL" id="VSSQ01131051">
    <property type="protein sequence ID" value="MPN58403.1"/>
    <property type="molecule type" value="Genomic_DNA"/>
</dbReference>
<comment type="caution">
    <text evidence="2">The sequence shown here is derived from an EMBL/GenBank/DDBJ whole genome shotgun (WGS) entry which is preliminary data.</text>
</comment>
<reference evidence="2" key="1">
    <citation type="submission" date="2019-08" db="EMBL/GenBank/DDBJ databases">
        <authorList>
            <person name="Kucharzyk K."/>
            <person name="Murdoch R.W."/>
            <person name="Higgins S."/>
            <person name="Loffler F."/>
        </authorList>
    </citation>
    <scope>NUCLEOTIDE SEQUENCE</scope>
</reference>
<protein>
    <submittedName>
        <fullName evidence="2">Uncharacterized protein</fullName>
    </submittedName>
</protein>